<proteinExistence type="predicted"/>
<evidence type="ECO:0000313" key="2">
    <source>
        <dbReference type="EMBL" id="SPF46217.1"/>
    </source>
</evidence>
<accession>A0A2U3L2W8</accession>
<protein>
    <submittedName>
        <fullName evidence="2">Uncharacterized protein</fullName>
    </submittedName>
</protein>
<dbReference type="AlphaFoldDB" id="A0A2U3L2W8"/>
<feature type="region of interest" description="Disordered" evidence="1">
    <location>
        <begin position="18"/>
        <end position="39"/>
    </location>
</feature>
<dbReference type="EMBL" id="OMOD01000160">
    <property type="protein sequence ID" value="SPF46217.1"/>
    <property type="molecule type" value="Genomic_DNA"/>
</dbReference>
<reference evidence="3" key="1">
    <citation type="submission" date="2018-02" db="EMBL/GenBank/DDBJ databases">
        <authorList>
            <person name="Hausmann B."/>
        </authorList>
    </citation>
    <scope>NUCLEOTIDE SEQUENCE [LARGE SCALE GENOMIC DNA]</scope>
    <source>
        <strain evidence="3">Peat soil MAG SbA1</strain>
    </source>
</reference>
<gene>
    <name evidence="2" type="ORF">SBA1_640025</name>
</gene>
<evidence type="ECO:0000313" key="3">
    <source>
        <dbReference type="Proteomes" id="UP000238701"/>
    </source>
</evidence>
<dbReference type="Proteomes" id="UP000238701">
    <property type="component" value="Unassembled WGS sequence"/>
</dbReference>
<evidence type="ECO:0000256" key="1">
    <source>
        <dbReference type="SAM" id="MobiDB-lite"/>
    </source>
</evidence>
<name>A0A2U3L2W8_9BACT</name>
<sequence length="39" mass="4230">MIRGMDSCLHCRVQPRSESLDSTGFMRDSATADKAGVLS</sequence>
<organism evidence="2 3">
    <name type="scientific">Candidatus Sulfotelmatobacter kueseliae</name>
    <dbReference type="NCBI Taxonomy" id="2042962"/>
    <lineage>
        <taxon>Bacteria</taxon>
        <taxon>Pseudomonadati</taxon>
        <taxon>Acidobacteriota</taxon>
        <taxon>Terriglobia</taxon>
        <taxon>Terriglobales</taxon>
        <taxon>Candidatus Korobacteraceae</taxon>
        <taxon>Candidatus Sulfotelmatobacter</taxon>
    </lineage>
</organism>